<sequence>FLINYTSNPPVNWNEVESILKDLGAVKVYHIKAKHSIEDWFLSDLTGILKYLKLTPGSKPNGNNGYEKMKNLFKKSNRLYVKGERINGFIDSIDVEKIMCTNCSQLKPLCKELNVRCPNLVSKHPKPHSNKNP</sequence>
<gene>
    <name evidence="1" type="ORF">T472_0202100</name>
</gene>
<dbReference type="AlphaFoldDB" id="V7I8S3"/>
<evidence type="ECO:0000313" key="1">
    <source>
        <dbReference type="EMBL" id="ETA82263.1"/>
    </source>
</evidence>
<keyword evidence="2" id="KW-1185">Reference proteome</keyword>
<dbReference type="EMBL" id="AXUN02000032">
    <property type="protein sequence ID" value="ETA82263.1"/>
    <property type="molecule type" value="Genomic_DNA"/>
</dbReference>
<evidence type="ECO:0000313" key="2">
    <source>
        <dbReference type="Proteomes" id="UP000017747"/>
    </source>
</evidence>
<reference evidence="1 2" key="1">
    <citation type="journal article" date="2014" name="Genome Announc.">
        <title>Genome Sequence of Youngiibacter fragilis, the Type Strain of the Genus Youngiibacter.</title>
        <authorList>
            <person name="Wawrik C.B."/>
            <person name="Callaghan A.V."/>
            <person name="Stamps B.W."/>
            <person name="Wawrik B."/>
        </authorList>
    </citation>
    <scope>NUCLEOTIDE SEQUENCE [LARGE SCALE GENOMIC DNA]</scope>
    <source>
        <strain evidence="1 2">232.1</strain>
    </source>
</reference>
<feature type="non-terminal residue" evidence="1">
    <location>
        <position position="1"/>
    </location>
</feature>
<dbReference type="RefSeq" id="WP_023863265.1">
    <property type="nucleotide sequence ID" value="NZ_AXUN02000032.1"/>
</dbReference>
<name>V7I8S3_9CLOT</name>
<proteinExistence type="predicted"/>
<dbReference type="Proteomes" id="UP000017747">
    <property type="component" value="Unassembled WGS sequence"/>
</dbReference>
<protein>
    <submittedName>
        <fullName evidence="1">Uncharacterized protein</fullName>
    </submittedName>
</protein>
<organism evidence="1 2">
    <name type="scientific">Youngiibacter fragilis 232.1</name>
    <dbReference type="NCBI Taxonomy" id="994573"/>
    <lineage>
        <taxon>Bacteria</taxon>
        <taxon>Bacillati</taxon>
        <taxon>Bacillota</taxon>
        <taxon>Clostridia</taxon>
        <taxon>Eubacteriales</taxon>
        <taxon>Clostridiaceae</taxon>
        <taxon>Youngiibacter</taxon>
    </lineage>
</organism>
<accession>V7I8S3</accession>
<comment type="caution">
    <text evidence="1">The sequence shown here is derived from an EMBL/GenBank/DDBJ whole genome shotgun (WGS) entry which is preliminary data.</text>
</comment>